<dbReference type="PANTHER" id="PTHR47260:SF6">
    <property type="entry name" value="THIOESTERASE DOMAIN-CONTAINING PROTEIN"/>
    <property type="match status" value="1"/>
</dbReference>
<gene>
    <name evidence="2" type="ORF">CSUB01_09467</name>
</gene>
<dbReference type="InterPro" id="IPR029069">
    <property type="entry name" value="HotDog_dom_sf"/>
</dbReference>
<dbReference type="PANTHER" id="PTHR47260">
    <property type="entry name" value="UPF0644 PROTEIN PB2B4.06"/>
    <property type="match status" value="1"/>
</dbReference>
<comment type="caution">
    <text evidence="2">The sequence shown here is derived from an EMBL/GenBank/DDBJ whole genome shotgun (WGS) entry which is preliminary data.</text>
</comment>
<dbReference type="InterPro" id="IPR052061">
    <property type="entry name" value="PTE-AB_protein"/>
</dbReference>
<organism evidence="2 3">
    <name type="scientific">Colletotrichum sublineola</name>
    <name type="common">Sorghum anthracnose fungus</name>
    <dbReference type="NCBI Taxonomy" id="1173701"/>
    <lineage>
        <taxon>Eukaryota</taxon>
        <taxon>Fungi</taxon>
        <taxon>Dikarya</taxon>
        <taxon>Ascomycota</taxon>
        <taxon>Pezizomycotina</taxon>
        <taxon>Sordariomycetes</taxon>
        <taxon>Hypocreomycetidae</taxon>
        <taxon>Glomerellales</taxon>
        <taxon>Glomerellaceae</taxon>
        <taxon>Colletotrichum</taxon>
        <taxon>Colletotrichum graminicola species complex</taxon>
    </lineage>
</organism>
<dbReference type="AlphaFoldDB" id="A0A066XBZ1"/>
<protein>
    <submittedName>
        <fullName evidence="2">Putative thioesterase superfamily protein</fullName>
    </submittedName>
</protein>
<sequence length="210" mass="22789">MVEPSKSQMAHFQTIPWVAEELSEPDIVIREPASRVFDPDLRAFEFWSSTLHSAATIPFFIGAYHLPSKPNAQTLNAEDADDRTIGPPYITRVRFFLTLGRGVSTIDKSLCHGGVVAAILDECAGAICWANKAHGFLEFLPQVTQSLNISYLKPVPTMSTIAVTALLEKVEGAKLVVGLVLANEAGTALAKAEAVFISIKRRKRGANGKL</sequence>
<feature type="domain" description="Thioesterase" evidence="1">
    <location>
        <begin position="111"/>
        <end position="186"/>
    </location>
</feature>
<dbReference type="SUPFAM" id="SSF54637">
    <property type="entry name" value="Thioesterase/thiol ester dehydrase-isomerase"/>
    <property type="match status" value="1"/>
</dbReference>
<evidence type="ECO:0000313" key="2">
    <source>
        <dbReference type="EMBL" id="KDN65154.1"/>
    </source>
</evidence>
<dbReference type="Proteomes" id="UP000027238">
    <property type="component" value="Unassembled WGS sequence"/>
</dbReference>
<dbReference type="InterPro" id="IPR006683">
    <property type="entry name" value="Thioestr_dom"/>
</dbReference>
<dbReference type="OMA" id="CAGAICW"/>
<dbReference type="CDD" id="cd03443">
    <property type="entry name" value="PaaI_thioesterase"/>
    <property type="match status" value="1"/>
</dbReference>
<dbReference type="Pfam" id="PF03061">
    <property type="entry name" value="4HBT"/>
    <property type="match status" value="1"/>
</dbReference>
<keyword evidence="3" id="KW-1185">Reference proteome</keyword>
<dbReference type="HOGENOM" id="CLU_052827_4_1_1"/>
<proteinExistence type="predicted"/>
<accession>A0A066XBZ1</accession>
<reference evidence="3" key="1">
    <citation type="journal article" date="2014" name="Genome Announc.">
        <title>Draft genome sequence of Colletotrichum sublineola, a destructive pathogen of cultivated sorghum.</title>
        <authorList>
            <person name="Baroncelli R."/>
            <person name="Sanz-Martin J.M."/>
            <person name="Rech G.E."/>
            <person name="Sukno S.A."/>
            <person name="Thon M.R."/>
        </authorList>
    </citation>
    <scope>NUCLEOTIDE SEQUENCE [LARGE SCALE GENOMIC DNA]</scope>
    <source>
        <strain evidence="3">TX430BB</strain>
    </source>
</reference>
<evidence type="ECO:0000313" key="3">
    <source>
        <dbReference type="Proteomes" id="UP000027238"/>
    </source>
</evidence>
<dbReference type="OrthoDB" id="506431at2759"/>
<dbReference type="eggNOG" id="ENOG502T4AC">
    <property type="taxonomic scope" value="Eukaryota"/>
</dbReference>
<name>A0A066XBZ1_COLSU</name>
<evidence type="ECO:0000259" key="1">
    <source>
        <dbReference type="Pfam" id="PF03061"/>
    </source>
</evidence>
<dbReference type="Gene3D" id="3.10.129.10">
    <property type="entry name" value="Hotdog Thioesterase"/>
    <property type="match status" value="1"/>
</dbReference>
<dbReference type="EMBL" id="JMSE01001057">
    <property type="protein sequence ID" value="KDN65154.1"/>
    <property type="molecule type" value="Genomic_DNA"/>
</dbReference>